<keyword evidence="6 7" id="KW-0175">Coiled coil</keyword>
<accession>A0A0G4L2C5</accession>
<comment type="similarity">
    <text evidence="2 7">Belongs to the NST1 family.</text>
</comment>
<organism evidence="9 10">
    <name type="scientific">Verticillium longisporum</name>
    <name type="common">Verticillium dahliae var. longisporum</name>
    <dbReference type="NCBI Taxonomy" id="100787"/>
    <lineage>
        <taxon>Eukaryota</taxon>
        <taxon>Fungi</taxon>
        <taxon>Dikarya</taxon>
        <taxon>Ascomycota</taxon>
        <taxon>Pezizomycotina</taxon>
        <taxon>Sordariomycetes</taxon>
        <taxon>Hypocreomycetidae</taxon>
        <taxon>Glomerellales</taxon>
        <taxon>Plectosphaerellaceae</taxon>
        <taxon>Verticillium</taxon>
    </lineage>
</organism>
<dbReference type="GO" id="GO:0005739">
    <property type="term" value="C:mitochondrion"/>
    <property type="evidence" value="ECO:0007669"/>
    <property type="project" value="TreeGrafter"/>
</dbReference>
<dbReference type="STRING" id="100787.A0A0G4L2C5"/>
<dbReference type="CDD" id="cd06503">
    <property type="entry name" value="ATP-synt_Fo_b"/>
    <property type="match status" value="1"/>
</dbReference>
<evidence type="ECO:0000256" key="8">
    <source>
        <dbReference type="SAM" id="MobiDB-lite"/>
    </source>
</evidence>
<gene>
    <name evidence="9" type="ORF">BN1708_011666</name>
</gene>
<feature type="compositionally biased region" description="Low complexity" evidence="8">
    <location>
        <begin position="1134"/>
        <end position="1154"/>
    </location>
</feature>
<feature type="compositionally biased region" description="Low complexity" evidence="8">
    <location>
        <begin position="264"/>
        <end position="281"/>
    </location>
</feature>
<feature type="region of interest" description="Disordered" evidence="8">
    <location>
        <begin position="475"/>
        <end position="537"/>
    </location>
</feature>
<feature type="compositionally biased region" description="Pro residues" evidence="8">
    <location>
        <begin position="106"/>
        <end position="119"/>
    </location>
</feature>
<evidence type="ECO:0000256" key="2">
    <source>
        <dbReference type="ARBA" id="ARBA00007112"/>
    </source>
</evidence>
<feature type="compositionally biased region" description="Polar residues" evidence="8">
    <location>
        <begin position="213"/>
        <end position="231"/>
    </location>
</feature>
<dbReference type="Pfam" id="PF13945">
    <property type="entry name" value="NST1"/>
    <property type="match status" value="1"/>
</dbReference>
<protein>
    <recommendedName>
        <fullName evidence="3 7">Stress response protein NST1</fullName>
    </recommendedName>
</protein>
<keyword evidence="10" id="KW-1185">Reference proteome</keyword>
<sequence>MPANQRQPAAQPPPSPNAKATARYTNKDGSKIITVPKSAQSTDASQPSTPTTTTKAPVLPATNGTSPVDQEPAPAVNRKKQKRRAKLAAKAAAEQAAAATNTTSEPVPPTTPSAAPKPSPSTRQDEVEPEATDEEEDREGDNHANTNGTTSGKSKNPTDLAPSLPLTYSLALSGSAQLLNLPMPAAQPPPSPNAKATARYTNKDGSKIITVPKSAQSTDASQPSTPTTTTKAPVLPATNGTTPVDQEPAPAVNRKKQKRRAKLAAKAAAEQAAAATNTSSEPVPPTTPSAAPKPSPSTRQDEVEPEATDEEEDREGDHHANTNGTTSGKSKKSKKKKKKNGAAQAAADDPQSANVPPPGTESHPLPPRGPGISKEKIWNTSSQEERERIKEFWLGLGEEDRKSLVKVEKDAVLRKMKEQQKHTCSCTVCGRKRTAIEEELEGLYDAYYEELEQFANQADGPPLPRDFPIRGRISSAYARQPPSRGRIVEHVGDDEDDEELDYSGEDEDEEEDEEDVDEDDDYSEDEPPEDVHPHDRDMADFLTFGNSLQVKGMQLLDSLLCSYGNMDLGGILTVADDLLKNDGKRFIEMMEQLAERRMAREEDVRDARVYGGPTTNGTYGSHTHPPPEDEYDDEDEDDDEYDDDSQDEGYDDEEDTMTEEQRMEEGRRMFQIFAARMFEQRVLTAYRNMVAQQRQNKLLEELDEEQRQDAQRKAKKAKDAQRRKDKAALKKQALAEDKARREAAKAAEEAARLEEQQRRAEEQRQKAEEKRRKKDEQKRLEDEDRQRKEAERQRRAQEQIDKRAEQDRKVREAKEKEKRLKDEARLRDKEVKEQREREQREKKERLEQEKLDREAKARTDREAKAKVDKDIQDRRKQDEKATQKTAALAAAAAAAAAAAPTPAQAPARRASHNLVPVPAALPQHPPNQASFASPKIAVATPALPKAPTPIRPKNAPQSQDVSTGSSVIGSHASQAGSAPSQNPSPHSATPAHPSPHPFIAQRKGSGVPPLQPQSVSPPHAKGPNSGPFGMPPGISHPPGFPMPPPGLAHRPPPHDPMFAQFGGFRPPPGMGMPGPPGLNGMNGPPGRGFPMPHPPPGFSQPFGEPMPPNGPPHVSHTRQSSGGFDSGPSMASQPIGRPAPIGRPGSVVHGQGSDQVDDVSDQHLGSSALLDDSEEPIRAATARQLHQAPGPGPRQAFPSTPFGMDAGMHLQSNPWSNPSPFAAFGPPPGLGGPTWGNPLAAIPPMPSLANLRTGGNPRSVAVRRMLCRVCKELQGRGADGTDGFADLNIIMSEVEQLNRMEGVSREVISESEILDLAETEGTPHNGGGVFDIRKDVRGPGKHAIRWVPDLVGDMAQPPRAVGEIGSPVIGTGHPAFPMRGS</sequence>
<feature type="compositionally biased region" description="Low complexity" evidence="8">
    <location>
        <begin position="341"/>
        <end position="353"/>
    </location>
</feature>
<dbReference type="GO" id="GO:0008270">
    <property type="term" value="F:zinc ion binding"/>
    <property type="evidence" value="ECO:0007669"/>
    <property type="project" value="TreeGrafter"/>
</dbReference>
<evidence type="ECO:0000256" key="6">
    <source>
        <dbReference type="ARBA" id="ARBA00023054"/>
    </source>
</evidence>
<feature type="compositionally biased region" description="Basic residues" evidence="8">
    <location>
        <begin position="77"/>
        <end position="87"/>
    </location>
</feature>
<evidence type="ECO:0000256" key="3">
    <source>
        <dbReference type="ARBA" id="ARBA00020733"/>
    </source>
</evidence>
<name>A0A0G4L2C5_VERLO</name>
<feature type="region of interest" description="Disordered" evidence="8">
    <location>
        <begin position="702"/>
        <end position="1160"/>
    </location>
</feature>
<evidence type="ECO:0000256" key="4">
    <source>
        <dbReference type="ARBA" id="ARBA00022490"/>
    </source>
</evidence>
<keyword evidence="4 7" id="KW-0963">Cytoplasm</keyword>
<comment type="function">
    <text evidence="7">May act as a negative regulator of salt tolerance.</text>
</comment>
<dbReference type="InterPro" id="IPR025279">
    <property type="entry name" value="NST1"/>
</dbReference>
<feature type="region of interest" description="Disordered" evidence="8">
    <location>
        <begin position="598"/>
        <end position="662"/>
    </location>
</feature>
<keyword evidence="5 7" id="KW-0346">Stress response</keyword>
<dbReference type="PANTHER" id="PTHR23075:SF0">
    <property type="entry name" value="ATPASE FAMILY AAA DOMAIN-CONTAINING PROTEIN 3"/>
    <property type="match status" value="1"/>
</dbReference>
<feature type="compositionally biased region" description="Pro residues" evidence="8">
    <location>
        <begin position="355"/>
        <end position="369"/>
    </location>
</feature>
<feature type="compositionally biased region" description="Acidic residues" evidence="8">
    <location>
        <begin position="303"/>
        <end position="314"/>
    </location>
</feature>
<feature type="region of interest" description="Disordered" evidence="8">
    <location>
        <begin position="1"/>
        <end position="164"/>
    </location>
</feature>
<feature type="compositionally biased region" description="Pro residues" evidence="8">
    <location>
        <begin position="1034"/>
        <end position="1046"/>
    </location>
</feature>
<feature type="compositionally biased region" description="Acidic residues" evidence="8">
    <location>
        <begin position="492"/>
        <end position="528"/>
    </location>
</feature>
<dbReference type="Proteomes" id="UP000044602">
    <property type="component" value="Unassembled WGS sequence"/>
</dbReference>
<comment type="subcellular location">
    <subcellularLocation>
        <location evidence="1 7">Cytoplasm</location>
    </subcellularLocation>
</comment>
<feature type="compositionally biased region" description="Low complexity" evidence="8">
    <location>
        <begin position="1078"/>
        <end position="1090"/>
    </location>
</feature>
<feature type="compositionally biased region" description="Low complexity" evidence="8">
    <location>
        <begin position="883"/>
        <end position="908"/>
    </location>
</feature>
<evidence type="ECO:0000256" key="5">
    <source>
        <dbReference type="ARBA" id="ARBA00023016"/>
    </source>
</evidence>
<feature type="region of interest" description="Disordered" evidence="8">
    <location>
        <begin position="1362"/>
        <end position="1381"/>
    </location>
</feature>
<feature type="compositionally biased region" description="Pro residues" evidence="8">
    <location>
        <begin position="1065"/>
        <end position="1076"/>
    </location>
</feature>
<evidence type="ECO:0000256" key="1">
    <source>
        <dbReference type="ARBA" id="ARBA00004496"/>
    </source>
</evidence>
<feature type="compositionally biased region" description="Basic residues" evidence="8">
    <location>
        <begin position="329"/>
        <end position="340"/>
    </location>
</feature>
<reference evidence="9 10" key="1">
    <citation type="submission" date="2015-05" db="EMBL/GenBank/DDBJ databases">
        <authorList>
            <person name="Wang D.B."/>
            <person name="Wang M."/>
        </authorList>
    </citation>
    <scope>NUCLEOTIDE SEQUENCE [LARGE SCALE GENOMIC DNA]</scope>
    <source>
        <strain evidence="9">VL1</strain>
    </source>
</reference>
<feature type="compositionally biased region" description="Basic and acidic residues" evidence="8">
    <location>
        <begin position="373"/>
        <end position="385"/>
    </location>
</feature>
<dbReference type="PANTHER" id="PTHR23075">
    <property type="entry name" value="PUTATIVE ATP-ASE"/>
    <property type="match status" value="1"/>
</dbReference>
<evidence type="ECO:0000256" key="7">
    <source>
        <dbReference type="RuleBase" id="RU049441"/>
    </source>
</evidence>
<proteinExistence type="inferred from homology"/>
<feature type="compositionally biased region" description="Basic and acidic residues" evidence="8">
    <location>
        <begin position="702"/>
        <end position="882"/>
    </location>
</feature>
<evidence type="ECO:0000313" key="10">
    <source>
        <dbReference type="Proteomes" id="UP000044602"/>
    </source>
</evidence>
<evidence type="ECO:0000313" key="9">
    <source>
        <dbReference type="EMBL" id="CRK16162.1"/>
    </source>
</evidence>
<dbReference type="GO" id="GO:0007005">
    <property type="term" value="P:mitochondrion organization"/>
    <property type="evidence" value="ECO:0007669"/>
    <property type="project" value="TreeGrafter"/>
</dbReference>
<feature type="compositionally biased region" description="Acidic residues" evidence="8">
    <location>
        <begin position="628"/>
        <end position="658"/>
    </location>
</feature>
<feature type="compositionally biased region" description="Pro residues" evidence="8">
    <location>
        <begin position="282"/>
        <end position="295"/>
    </location>
</feature>
<feature type="compositionally biased region" description="Polar residues" evidence="8">
    <location>
        <begin position="955"/>
        <end position="981"/>
    </location>
</feature>
<feature type="region of interest" description="Disordered" evidence="8">
    <location>
        <begin position="181"/>
        <end position="385"/>
    </location>
</feature>
<feature type="compositionally biased region" description="Low complexity" evidence="8">
    <location>
        <begin position="88"/>
        <end position="105"/>
    </location>
</feature>
<feature type="compositionally biased region" description="Polar residues" evidence="8">
    <location>
        <begin position="37"/>
        <end position="55"/>
    </location>
</feature>
<feature type="compositionally biased region" description="Polar residues" evidence="8">
    <location>
        <begin position="143"/>
        <end position="157"/>
    </location>
</feature>
<feature type="compositionally biased region" description="Acidic residues" evidence="8">
    <location>
        <begin position="127"/>
        <end position="139"/>
    </location>
</feature>
<feature type="compositionally biased region" description="Basic residues" evidence="8">
    <location>
        <begin position="253"/>
        <end position="263"/>
    </location>
</feature>
<feature type="compositionally biased region" description="Pro residues" evidence="8">
    <location>
        <begin position="1091"/>
        <end position="1111"/>
    </location>
</feature>
<dbReference type="EMBL" id="CVQH01007224">
    <property type="protein sequence ID" value="CRK16162.1"/>
    <property type="molecule type" value="Genomic_DNA"/>
</dbReference>
<feature type="region of interest" description="Disordered" evidence="8">
    <location>
        <begin position="1184"/>
        <end position="1229"/>
    </location>
</feature>
<feature type="compositionally biased region" description="Basic and acidic residues" evidence="8">
    <location>
        <begin position="598"/>
        <end position="608"/>
    </location>
</feature>